<dbReference type="RefSeq" id="WP_118004420.1">
    <property type="nucleotide sequence ID" value="NZ_QRXF01000020.1"/>
</dbReference>
<dbReference type="AlphaFoldDB" id="A0A412Q0V3"/>
<sequence>MAARKTATTGTAARSEQTEPMFSKEQILASARFANRRDLVDALLDEDKSYTMKTVDNLVEKYMKGQVK</sequence>
<dbReference type="Proteomes" id="UP000284296">
    <property type="component" value="Unassembled WGS sequence"/>
</dbReference>
<accession>A0A412Q0V3</accession>
<gene>
    <name evidence="2" type="ORF">DWX06_13695</name>
</gene>
<name>A0A412Q0V3_9FIRM</name>
<reference evidence="2 3" key="1">
    <citation type="submission" date="2018-08" db="EMBL/GenBank/DDBJ databases">
        <title>A genome reference for cultivated species of the human gut microbiota.</title>
        <authorList>
            <person name="Zou Y."/>
            <person name="Xue W."/>
            <person name="Luo G."/>
        </authorList>
    </citation>
    <scope>NUCLEOTIDE SEQUENCE [LARGE SCALE GENOMIC DNA]</scope>
    <source>
        <strain evidence="2 3">AF18-16LB</strain>
    </source>
</reference>
<evidence type="ECO:0000256" key="1">
    <source>
        <dbReference type="SAM" id="MobiDB-lite"/>
    </source>
</evidence>
<feature type="region of interest" description="Disordered" evidence="1">
    <location>
        <begin position="1"/>
        <end position="21"/>
    </location>
</feature>
<evidence type="ECO:0000313" key="3">
    <source>
        <dbReference type="Proteomes" id="UP000284296"/>
    </source>
</evidence>
<evidence type="ECO:0000313" key="2">
    <source>
        <dbReference type="EMBL" id="RGT78872.1"/>
    </source>
</evidence>
<comment type="caution">
    <text evidence="2">The sequence shown here is derived from an EMBL/GenBank/DDBJ whole genome shotgun (WGS) entry which is preliminary data.</text>
</comment>
<proteinExistence type="predicted"/>
<feature type="compositionally biased region" description="Low complexity" evidence="1">
    <location>
        <begin position="1"/>
        <end position="14"/>
    </location>
</feature>
<protein>
    <submittedName>
        <fullName evidence="2">Uncharacterized protein</fullName>
    </submittedName>
</protein>
<dbReference type="EMBL" id="QRXG01000031">
    <property type="protein sequence ID" value="RGT78872.1"/>
    <property type="molecule type" value="Genomic_DNA"/>
</dbReference>
<organism evidence="2 3">
    <name type="scientific">Agathobacter rectalis</name>
    <dbReference type="NCBI Taxonomy" id="39491"/>
    <lineage>
        <taxon>Bacteria</taxon>
        <taxon>Bacillati</taxon>
        <taxon>Bacillota</taxon>
        <taxon>Clostridia</taxon>
        <taxon>Lachnospirales</taxon>
        <taxon>Lachnospiraceae</taxon>
        <taxon>Agathobacter</taxon>
    </lineage>
</organism>